<dbReference type="Gene3D" id="3.30.420.10">
    <property type="entry name" value="Ribonuclease H-like superfamily/Ribonuclease H"/>
    <property type="match status" value="1"/>
</dbReference>
<dbReference type="GO" id="GO:0015074">
    <property type="term" value="P:DNA integration"/>
    <property type="evidence" value="ECO:0007669"/>
    <property type="project" value="InterPro"/>
</dbReference>
<sequence length="439" mass="48571">MDSARARRELSDDNKLEVIHNLQCLLTFGKLPRGSIQATATRLGINRKTVSSIWNGFITQGSSPSKKACRVGRKLHYTPDHVTQLVQAVPQEQRTTMRDISVATGLSLGTICRNLKAGTLQRRSSRLKPMLTDANRAERVGFCRSHVRRIAATSLAEAAATVTAFGGDSGYGSALVELPFSDMIDVVHLDEKWFNADKDRRKVYLTKGETPKGRACKSKRFIPKVMFLAAVARPQFDADGNLVFDGKIGMWPFITMTPAARSSRNRSAGTLVATLVNVNAAVYQDFVLNLVLPAIKAKMPSVCKRVMLQQDNATPHMSISDAVLQAVSHDEWIFTVQRQPPNSPDLNVLDLGFFASIQALQYKSVSRTVDDVIRTTLAAYDELSVEKLDNVFLTFQAVMRLVLEHNGDNQFRLPHMNKAAMRRAGTLMANVICPVSLLQ</sequence>
<dbReference type="AlphaFoldDB" id="A0A397AQG3"/>
<proteinExistence type="predicted"/>
<name>A0A397AQG3_APHAT</name>
<gene>
    <name evidence="2" type="ORF">DYB25_007283</name>
</gene>
<dbReference type="EMBL" id="QUTA01007286">
    <property type="protein sequence ID" value="RHY07641.1"/>
    <property type="molecule type" value="Genomic_DNA"/>
</dbReference>
<dbReference type="PANTHER" id="PTHR47169">
    <property type="entry name" value="OS01G0541250 PROTEIN"/>
    <property type="match status" value="1"/>
</dbReference>
<evidence type="ECO:0000313" key="2">
    <source>
        <dbReference type="EMBL" id="RHY07641.1"/>
    </source>
</evidence>
<dbReference type="InterPro" id="IPR002492">
    <property type="entry name" value="Transposase_Tc1-like"/>
</dbReference>
<protein>
    <recommendedName>
        <fullName evidence="1">Transposase Tc1-like domain-containing protein</fullName>
    </recommendedName>
</protein>
<dbReference type="Pfam" id="PF01498">
    <property type="entry name" value="HTH_Tnp_Tc3_2"/>
    <property type="match status" value="1"/>
</dbReference>
<organism evidence="2 3">
    <name type="scientific">Aphanomyces astaci</name>
    <name type="common">Crayfish plague agent</name>
    <dbReference type="NCBI Taxonomy" id="112090"/>
    <lineage>
        <taxon>Eukaryota</taxon>
        <taxon>Sar</taxon>
        <taxon>Stramenopiles</taxon>
        <taxon>Oomycota</taxon>
        <taxon>Saprolegniomycetes</taxon>
        <taxon>Saprolegniales</taxon>
        <taxon>Verrucalvaceae</taxon>
        <taxon>Aphanomyces</taxon>
    </lineage>
</organism>
<dbReference type="GO" id="GO:0003677">
    <property type="term" value="F:DNA binding"/>
    <property type="evidence" value="ECO:0007669"/>
    <property type="project" value="InterPro"/>
</dbReference>
<dbReference type="Proteomes" id="UP000266239">
    <property type="component" value="Unassembled WGS sequence"/>
</dbReference>
<evidence type="ECO:0000313" key="3">
    <source>
        <dbReference type="Proteomes" id="UP000266239"/>
    </source>
</evidence>
<accession>A0A397AQG3</accession>
<feature type="domain" description="Transposase Tc1-like" evidence="1">
    <location>
        <begin position="84"/>
        <end position="147"/>
    </location>
</feature>
<dbReference type="VEuPathDB" id="FungiDB:H257_15982"/>
<dbReference type="PANTHER" id="PTHR47169:SF2">
    <property type="entry name" value="OS01G0541250 PROTEIN"/>
    <property type="match status" value="1"/>
</dbReference>
<evidence type="ECO:0000259" key="1">
    <source>
        <dbReference type="Pfam" id="PF01498"/>
    </source>
</evidence>
<dbReference type="InterPro" id="IPR036397">
    <property type="entry name" value="RNaseH_sf"/>
</dbReference>
<reference evidence="2 3" key="1">
    <citation type="submission" date="2018-08" db="EMBL/GenBank/DDBJ databases">
        <title>Aphanomyces genome sequencing and annotation.</title>
        <authorList>
            <person name="Minardi D."/>
            <person name="Oidtmann B."/>
            <person name="Van Der Giezen M."/>
            <person name="Studholme D.J."/>
        </authorList>
    </citation>
    <scope>NUCLEOTIDE SEQUENCE [LARGE SCALE GENOMIC DNA]</scope>
    <source>
        <strain evidence="2 3">Yx</strain>
    </source>
</reference>
<comment type="caution">
    <text evidence="2">The sequence shown here is derived from an EMBL/GenBank/DDBJ whole genome shotgun (WGS) entry which is preliminary data.</text>
</comment>
<dbReference type="GO" id="GO:0006313">
    <property type="term" value="P:DNA transposition"/>
    <property type="evidence" value="ECO:0007669"/>
    <property type="project" value="InterPro"/>
</dbReference>